<dbReference type="Pfam" id="PF02811">
    <property type="entry name" value="PHP"/>
    <property type="match status" value="1"/>
</dbReference>
<dbReference type="PANTHER" id="PTHR36928:SF1">
    <property type="entry name" value="PHOSPHATASE YCDX-RELATED"/>
    <property type="match status" value="1"/>
</dbReference>
<protein>
    <recommendedName>
        <fullName evidence="1">Polymerase/histidinol phosphatase N-terminal domain-containing protein</fullName>
    </recommendedName>
</protein>
<organism evidence="2">
    <name type="scientific">marine sediment metagenome</name>
    <dbReference type="NCBI Taxonomy" id="412755"/>
    <lineage>
        <taxon>unclassified sequences</taxon>
        <taxon>metagenomes</taxon>
        <taxon>ecological metagenomes</taxon>
    </lineage>
</organism>
<accession>A0A0F9LD16</accession>
<dbReference type="InterPro" id="IPR004013">
    <property type="entry name" value="PHP_dom"/>
</dbReference>
<evidence type="ECO:0000313" key="2">
    <source>
        <dbReference type="EMBL" id="KKM91318.1"/>
    </source>
</evidence>
<dbReference type="SUPFAM" id="SSF89550">
    <property type="entry name" value="PHP domain-like"/>
    <property type="match status" value="1"/>
</dbReference>
<dbReference type="GO" id="GO:0042578">
    <property type="term" value="F:phosphoric ester hydrolase activity"/>
    <property type="evidence" value="ECO:0007669"/>
    <property type="project" value="TreeGrafter"/>
</dbReference>
<reference evidence="2" key="1">
    <citation type="journal article" date="2015" name="Nature">
        <title>Complex archaea that bridge the gap between prokaryotes and eukaryotes.</title>
        <authorList>
            <person name="Spang A."/>
            <person name="Saw J.H."/>
            <person name="Jorgensen S.L."/>
            <person name="Zaremba-Niedzwiedzka K."/>
            <person name="Martijn J."/>
            <person name="Lind A.E."/>
            <person name="van Eijk R."/>
            <person name="Schleper C."/>
            <person name="Guy L."/>
            <person name="Ettema T.J."/>
        </authorList>
    </citation>
    <scope>NUCLEOTIDE SEQUENCE</scope>
</reference>
<name>A0A0F9LD16_9ZZZZ</name>
<dbReference type="PANTHER" id="PTHR36928">
    <property type="entry name" value="PHOSPHATASE YCDX-RELATED"/>
    <property type="match status" value="1"/>
</dbReference>
<feature type="domain" description="Polymerase/histidinol phosphatase N-terminal" evidence="1">
    <location>
        <begin position="9"/>
        <end position="83"/>
    </location>
</feature>
<gene>
    <name evidence="2" type="ORF">LCGC14_1229700</name>
</gene>
<dbReference type="SMART" id="SM00481">
    <property type="entry name" value="POLIIIAc"/>
    <property type="match status" value="1"/>
</dbReference>
<comment type="caution">
    <text evidence="2">The sequence shown here is derived from an EMBL/GenBank/DDBJ whole genome shotgun (WGS) entry which is preliminary data.</text>
</comment>
<dbReference type="EMBL" id="LAZR01006550">
    <property type="protein sequence ID" value="KKM91318.1"/>
    <property type="molecule type" value="Genomic_DNA"/>
</dbReference>
<sequence>MITYKDLQADLHIHTISSGHAFSTISEIIEAAQKKDLKTIAVTDHGPALRGGAHPYHFGNLRVLDANIDGIRVLKGTEANIIDSEGNLDLPDDVMNTLDFIMVTFHLHCGYEDAGAEENTKALINAMERNRIHAIAHPGNQLFKLDYDLLAKTAKEMDILIEFNNSSYSGGTSRYDARDLDLKMGLACKKYKTPVVVSSDAHIAFDVGRFK</sequence>
<dbReference type="InterPro" id="IPR050243">
    <property type="entry name" value="PHP_phosphatase"/>
</dbReference>
<evidence type="ECO:0000259" key="1">
    <source>
        <dbReference type="SMART" id="SM00481"/>
    </source>
</evidence>
<dbReference type="Gene3D" id="3.20.20.140">
    <property type="entry name" value="Metal-dependent hydrolases"/>
    <property type="match status" value="1"/>
</dbReference>
<proteinExistence type="predicted"/>
<dbReference type="InterPro" id="IPR003141">
    <property type="entry name" value="Pol/His_phosphatase_N"/>
</dbReference>
<dbReference type="GO" id="GO:0008270">
    <property type="term" value="F:zinc ion binding"/>
    <property type="evidence" value="ECO:0007669"/>
    <property type="project" value="TreeGrafter"/>
</dbReference>
<feature type="non-terminal residue" evidence="2">
    <location>
        <position position="211"/>
    </location>
</feature>
<dbReference type="AlphaFoldDB" id="A0A0F9LD16"/>
<dbReference type="InterPro" id="IPR016195">
    <property type="entry name" value="Pol/histidinol_Pase-like"/>
</dbReference>
<dbReference type="GO" id="GO:0005829">
    <property type="term" value="C:cytosol"/>
    <property type="evidence" value="ECO:0007669"/>
    <property type="project" value="TreeGrafter"/>
</dbReference>